<proteinExistence type="predicted"/>
<keyword evidence="3" id="KW-1185">Reference proteome</keyword>
<reference evidence="2 3" key="1">
    <citation type="submission" date="2020-08" db="EMBL/GenBank/DDBJ databases">
        <title>Sequencing the genomes of 1000 actinobacteria strains.</title>
        <authorList>
            <person name="Klenk H.-P."/>
        </authorList>
    </citation>
    <scope>NUCLEOTIDE SEQUENCE [LARGE SCALE GENOMIC DNA]</scope>
    <source>
        <strain evidence="2 3">DSM 45784</strain>
    </source>
</reference>
<dbReference type="InterPro" id="IPR044859">
    <property type="entry name" value="Allene_oxi_cyc_Dirigent"/>
</dbReference>
<dbReference type="EMBL" id="JACHND010000001">
    <property type="protein sequence ID" value="MBB4705797.1"/>
    <property type="molecule type" value="Genomic_DNA"/>
</dbReference>
<dbReference type="Proteomes" id="UP000542210">
    <property type="component" value="Unassembled WGS sequence"/>
</dbReference>
<evidence type="ECO:0000313" key="3">
    <source>
        <dbReference type="Proteomes" id="UP000542210"/>
    </source>
</evidence>
<comment type="caution">
    <text evidence="2">The sequence shown here is derived from an EMBL/GenBank/DDBJ whole genome shotgun (WGS) entry which is preliminary data.</text>
</comment>
<dbReference type="RefSeq" id="WP_184887750.1">
    <property type="nucleotide sequence ID" value="NZ_BOOV01000003.1"/>
</dbReference>
<dbReference type="AlphaFoldDB" id="A0A7W7DFH3"/>
<accession>A0A7W7DFH3</accession>
<dbReference type="Gene3D" id="2.40.480.10">
    <property type="entry name" value="Allene oxide cyclase-like"/>
    <property type="match status" value="1"/>
</dbReference>
<feature type="signal peptide" evidence="1">
    <location>
        <begin position="1"/>
        <end position="25"/>
    </location>
</feature>
<feature type="chain" id="PRO_5038874867" description="Dirigent protein" evidence="1">
    <location>
        <begin position="26"/>
        <end position="177"/>
    </location>
</feature>
<organism evidence="2 3">
    <name type="scientific">Sphaerisporangium siamense</name>
    <dbReference type="NCBI Taxonomy" id="795645"/>
    <lineage>
        <taxon>Bacteria</taxon>
        <taxon>Bacillati</taxon>
        <taxon>Actinomycetota</taxon>
        <taxon>Actinomycetes</taxon>
        <taxon>Streptosporangiales</taxon>
        <taxon>Streptosporangiaceae</taxon>
        <taxon>Sphaerisporangium</taxon>
    </lineage>
</organism>
<keyword evidence="1" id="KW-0732">Signal</keyword>
<name>A0A7W7DFH3_9ACTN</name>
<protein>
    <recommendedName>
        <fullName evidence="4">Dirigent protein</fullName>
    </recommendedName>
</protein>
<evidence type="ECO:0000313" key="2">
    <source>
        <dbReference type="EMBL" id="MBB4705797.1"/>
    </source>
</evidence>
<evidence type="ECO:0008006" key="4">
    <source>
        <dbReference type="Google" id="ProtNLM"/>
    </source>
</evidence>
<evidence type="ECO:0000256" key="1">
    <source>
        <dbReference type="SAM" id="SignalP"/>
    </source>
</evidence>
<sequence>MSGFTPRWRQVVAVLVTALSGASVAVLPPISASAAASSPEPRPAVPVSVLKPGAKAAELVYYGTRITNTRPARPKTGDSWVGYFTLHDVRKNRVGDGSTRCSAAAVTQHGVIAQCSRVLRTRGGQVVLLGMDDRSGGPPWNTTAAIVGGTGRFAGVVGSAQVAIADRHLVFKLQTVG</sequence>
<gene>
    <name evidence="2" type="ORF">BJ982_007341</name>
</gene>